<evidence type="ECO:0000313" key="2">
    <source>
        <dbReference type="EMBL" id="OGM12430.1"/>
    </source>
</evidence>
<comment type="caution">
    <text evidence="2">The sequence shown here is derived from an EMBL/GenBank/DDBJ whole genome shotgun (WGS) entry which is preliminary data.</text>
</comment>
<dbReference type="EMBL" id="MGFS01000001">
    <property type="protein sequence ID" value="OGM12430.1"/>
    <property type="molecule type" value="Genomic_DNA"/>
</dbReference>
<protein>
    <recommendedName>
        <fullName evidence="1">Phosphodiester glycosidase domain-containing protein</fullName>
    </recommendedName>
</protein>
<dbReference type="AlphaFoldDB" id="A0A1F7XBN0"/>
<sequence length="269" mass="30618">MKKKILLILIVSLLAIITVHLSFFSKNSKDRLYSNNSTQPTEYEEVLSSEIQKQSDNLLGFQFNDKNFMVSWFKVEDLSKINLITNFKNKLTSKEILDKYNCRYLINGGFYSKDYLPIGLFINKEGQLSTQIQNNLFNGILSLNYFEIPRITRILPQDELFFAIQTGPLLIENDSAQNLRIKNDTYDRRVISAITGNNELYFLVIYDKNSSFSGPKLTDLPNILSEVEKSLSLDLADAINLDGGTASVFISPEIKLSELTSVGSFFCIE</sequence>
<name>A0A1F7XBN0_9BACT</name>
<accession>A0A1F7XBN0</accession>
<organism evidence="2 3">
    <name type="scientific">Candidatus Woesebacteria bacterium RBG_16_34_12</name>
    <dbReference type="NCBI Taxonomy" id="1802480"/>
    <lineage>
        <taxon>Bacteria</taxon>
        <taxon>Candidatus Woeseibacteriota</taxon>
    </lineage>
</organism>
<dbReference type="Pfam" id="PF09992">
    <property type="entry name" value="NAGPA"/>
    <property type="match status" value="1"/>
</dbReference>
<dbReference type="InterPro" id="IPR018711">
    <property type="entry name" value="NAGPA"/>
</dbReference>
<dbReference type="Proteomes" id="UP000177053">
    <property type="component" value="Unassembled WGS sequence"/>
</dbReference>
<evidence type="ECO:0000313" key="3">
    <source>
        <dbReference type="Proteomes" id="UP000177053"/>
    </source>
</evidence>
<reference evidence="2 3" key="1">
    <citation type="journal article" date="2016" name="Nat. Commun.">
        <title>Thousands of microbial genomes shed light on interconnected biogeochemical processes in an aquifer system.</title>
        <authorList>
            <person name="Anantharaman K."/>
            <person name="Brown C.T."/>
            <person name="Hug L.A."/>
            <person name="Sharon I."/>
            <person name="Castelle C.J."/>
            <person name="Probst A.J."/>
            <person name="Thomas B.C."/>
            <person name="Singh A."/>
            <person name="Wilkins M.J."/>
            <person name="Karaoz U."/>
            <person name="Brodie E.L."/>
            <person name="Williams K.H."/>
            <person name="Hubbard S.S."/>
            <person name="Banfield J.F."/>
        </authorList>
    </citation>
    <scope>NUCLEOTIDE SEQUENCE [LARGE SCALE GENOMIC DNA]</scope>
</reference>
<feature type="domain" description="Phosphodiester glycosidase" evidence="1">
    <location>
        <begin position="101"/>
        <end position="250"/>
    </location>
</feature>
<gene>
    <name evidence="2" type="ORF">A2Z22_04625</name>
</gene>
<evidence type="ECO:0000259" key="1">
    <source>
        <dbReference type="Pfam" id="PF09992"/>
    </source>
</evidence>
<proteinExistence type="predicted"/>